<name>A0A5P9Q5G0_CAERE</name>
<keyword evidence="1" id="KW-0696">RNA-directed RNA polymerase</keyword>
<keyword evidence="1" id="KW-0808">Transferase</keyword>
<reference evidence="1" key="1">
    <citation type="submission" date="2019-08" db="EMBL/GenBank/DDBJ databases">
        <title>Vertical transmission in Caenorhabditis nematodes of RNA molecules encoding a viral RNA-dependent RNA polymerase.</title>
        <authorList>
            <person name="Richaud A."/>
            <person name="Frezal L."/>
            <person name="Tahan S."/>
            <person name="Zhao G."/>
            <person name="Kaur T."/>
            <person name="Blatter J."/>
            <person name="Jiang H."/>
            <person name="Wang D."/>
            <person name="Felix M.-A."/>
        </authorList>
    </citation>
    <scope>NUCLEOTIDE SEQUENCE</scope>
    <source>
        <strain evidence="1">QG551</strain>
    </source>
</reference>
<keyword evidence="1" id="KW-0548">Nucleotidyltransferase</keyword>
<dbReference type="GO" id="GO:0003968">
    <property type="term" value="F:RNA-directed RNA polymerase activity"/>
    <property type="evidence" value="ECO:0007669"/>
    <property type="project" value="UniProtKB-KW"/>
</dbReference>
<protein>
    <submittedName>
        <fullName evidence="1">RNA-dependent RNA polymerase</fullName>
    </submittedName>
</protein>
<accession>A0A5P9Q5G0</accession>
<evidence type="ECO:0000313" key="1">
    <source>
        <dbReference type="EMBL" id="QFU95948.1"/>
    </source>
</evidence>
<dbReference type="EMBL" id="MN272067">
    <property type="protein sequence ID" value="QFU95948.1"/>
    <property type="molecule type" value="Genomic_RNA"/>
</dbReference>
<organism evidence="1">
    <name type="scientific">Caenorhabditis remanei</name>
    <name type="common">Caenorhabditis vulgaris</name>
    <dbReference type="NCBI Taxonomy" id="31234"/>
    <lineage>
        <taxon>Eukaryota</taxon>
        <taxon>Metazoa</taxon>
        <taxon>Ecdysozoa</taxon>
        <taxon>Nematoda</taxon>
        <taxon>Chromadorea</taxon>
        <taxon>Rhabditida</taxon>
        <taxon>Rhabditina</taxon>
        <taxon>Rhabditomorpha</taxon>
        <taxon>Rhabditoidea</taxon>
        <taxon>Rhabditidae</taxon>
        <taxon>Peloderinae</taxon>
        <taxon>Caenorhabditis</taxon>
    </lineage>
</organism>
<dbReference type="AlphaFoldDB" id="A0A5P9Q5G0"/>
<sequence length="1003" mass="111871">MSRPKDRDTLEHAYRTDVLPSNKRFRAAVWWNEEEKAKFVAKLKQTPSDDLKGRWKFACGAWRAISAAVASTRGPRYDIHHPKSLDDRRHLAKFARRLALQGVNRGSADLAKTIKGWCTEIRLFVFTKNPKSVPQAMFGGLIGNLGWTSARSALQLTYVARALPVGDEGVIYDAIKQHKAYLSSPGTTPDGLLKKIEEFGRSWALKHRLAIDLARLPPVKLSASYGRRLKEGGYASDLYEFMDDQGVEMNPPFLTLHPVDRLEVDSPAEPAEGEAPPPPAVGKMAVPFSFVSLQRDAAYTEDRRRGRVAVVHEMGFKSRIVTAHNSTTVAYLHIVANGFRKALRRDPHLREVMDGDHHGAVMNMFKEGAIPDAMILSADLTSATDVLHRDALEAVLRGAMSTLDDTDLDVEVLVERAVGSYDLHYPALKSAGATRPSVDEDRVVTRRGALMGLPMTWPLLCLLHLAVVDIAIRETRLPNRRLISNLSLGPAPNSYVELIRDTRRQPYAICGDDLIAAMHPDTIARYEDLMGRCGALFSKGKHLTSSRYGIFTEQIFEVEREYRQVKTTISVPALHLESSPLCHAPGPGWVKRDPTWADRIAVRPRRPRFLWLAAATAQEFTPVWTKEVPERRFDAPTRYLPISLGRPRFLGLLPLKWAVRAPSTGVDGSRAGQSLPGWFTIPTAAWSVGESTGKWSRVSRLANAMYPGLPNQLRTAGIPPYLPRSLGGGGLPTPAGPRVRVGKVASHKWRVSLGRLLYRDKEPKALANVWKNVEVPLFSDATKLMKLILSKSRRIAAVRKERTPTPLATADTKGWSEVGDYDAIFESAVGRLTTWIALSHPSVLEKALHVPSLSEFGRRLCKRLTARTGPVYGRGLVKVEVSPNCPVSKLMERSGKNLRERVLWCDSRGELPPETCLDTLETYLGLDDGPVRSATEVLVKHITTYHSQPTAWRPESYTVRARWSNRPHELRGERRPGARSWLGRRTAQYDGLDTEDYKLPPNV</sequence>
<proteinExistence type="predicted"/>